<dbReference type="EMBL" id="JBHSBB010000010">
    <property type="protein sequence ID" value="MFC4032849.1"/>
    <property type="molecule type" value="Genomic_DNA"/>
</dbReference>
<reference evidence="3" key="1">
    <citation type="journal article" date="2019" name="Int. J. Syst. Evol. Microbiol.">
        <title>The Global Catalogue of Microorganisms (GCM) 10K type strain sequencing project: providing services to taxonomists for standard genome sequencing and annotation.</title>
        <authorList>
            <consortium name="The Broad Institute Genomics Platform"/>
            <consortium name="The Broad Institute Genome Sequencing Center for Infectious Disease"/>
            <person name="Wu L."/>
            <person name="Ma J."/>
        </authorList>
    </citation>
    <scope>NUCLEOTIDE SEQUENCE [LARGE SCALE GENOMIC DNA]</scope>
    <source>
        <strain evidence="3">CGMCC 4.7237</strain>
    </source>
</reference>
<comment type="caution">
    <text evidence="2">The sequence shown here is derived from an EMBL/GenBank/DDBJ whole genome shotgun (WGS) entry which is preliminary data.</text>
</comment>
<proteinExistence type="predicted"/>
<feature type="compositionally biased region" description="Basic and acidic residues" evidence="1">
    <location>
        <begin position="133"/>
        <end position="147"/>
    </location>
</feature>
<gene>
    <name evidence="2" type="ORF">ACFO3J_15320</name>
</gene>
<dbReference type="RefSeq" id="WP_386429939.1">
    <property type="nucleotide sequence ID" value="NZ_JBHSBB010000010.1"/>
</dbReference>
<evidence type="ECO:0000313" key="3">
    <source>
        <dbReference type="Proteomes" id="UP001595765"/>
    </source>
</evidence>
<sequence>MGAEVPPGAAPTARPARQLDAGPRLRRLTVLYDPDCRVCAFASGWLARQRQLVPLDLVPVGSPEAVRRFPALDQRAARKEITVIGDGGQVYRGDSAWIVCLWALAEHRTLSHTLTSPAGRRLARAAVLGAAKYREAHPPQRRWEKQPARAGGPPKGSGGARGRQPARGAPWSGAPRPPESTPAPRWVYEGSAGWRQLDPNPPPPPGWTYDPATGWTQPATAPPPEACTDDCSPPG</sequence>
<dbReference type="Pfam" id="PF04134">
    <property type="entry name" value="DCC1-like"/>
    <property type="match status" value="1"/>
</dbReference>
<accession>A0ABV8HRC8</accession>
<evidence type="ECO:0000313" key="2">
    <source>
        <dbReference type="EMBL" id="MFC4032849.1"/>
    </source>
</evidence>
<feature type="region of interest" description="Disordered" evidence="1">
    <location>
        <begin position="133"/>
        <end position="235"/>
    </location>
</feature>
<keyword evidence="3" id="KW-1185">Reference proteome</keyword>
<organism evidence="2 3">
    <name type="scientific">Streptomyces polygonati</name>
    <dbReference type="NCBI Taxonomy" id="1617087"/>
    <lineage>
        <taxon>Bacteria</taxon>
        <taxon>Bacillati</taxon>
        <taxon>Actinomycetota</taxon>
        <taxon>Actinomycetes</taxon>
        <taxon>Kitasatosporales</taxon>
        <taxon>Streptomycetaceae</taxon>
        <taxon>Streptomyces</taxon>
    </lineage>
</organism>
<dbReference type="Proteomes" id="UP001595765">
    <property type="component" value="Unassembled WGS sequence"/>
</dbReference>
<dbReference type="InterPro" id="IPR007263">
    <property type="entry name" value="DCC1-like"/>
</dbReference>
<protein>
    <submittedName>
        <fullName evidence="2">DCC1-like thiol-disulfide oxidoreductase family protein</fullName>
    </submittedName>
</protein>
<evidence type="ECO:0000256" key="1">
    <source>
        <dbReference type="SAM" id="MobiDB-lite"/>
    </source>
</evidence>
<name>A0ABV8HRC8_9ACTN</name>